<evidence type="ECO:0000256" key="5">
    <source>
        <dbReference type="ARBA" id="ARBA00022833"/>
    </source>
</evidence>
<comment type="caution">
    <text evidence="8">The sequence shown here is derived from an EMBL/GenBank/DDBJ whole genome shotgun (WGS) entry which is preliminary data.</text>
</comment>
<evidence type="ECO:0000256" key="1">
    <source>
        <dbReference type="ARBA" id="ARBA00004123"/>
    </source>
</evidence>
<keyword evidence="4" id="KW-0863">Zinc-finger</keyword>
<protein>
    <recommendedName>
        <fullName evidence="7">C2H2-type domain-containing protein</fullName>
    </recommendedName>
</protein>
<keyword evidence="5" id="KW-0862">Zinc</keyword>
<dbReference type="InterPro" id="IPR013087">
    <property type="entry name" value="Znf_C2H2_type"/>
</dbReference>
<dbReference type="Pfam" id="PF12874">
    <property type="entry name" value="zf-met"/>
    <property type="match status" value="1"/>
</dbReference>
<dbReference type="PANTHER" id="PTHR23067">
    <property type="entry name" value="DOUBLE-STRANDED RNA-BINDING ZINC FINGER PROTEIN"/>
    <property type="match status" value="1"/>
</dbReference>
<dbReference type="Proteomes" id="UP001145742">
    <property type="component" value="Unassembled WGS sequence"/>
</dbReference>
<gene>
    <name evidence="8" type="ORF">WISP_90639</name>
</gene>
<dbReference type="InterPro" id="IPR051845">
    <property type="entry name" value="Znf385"/>
</dbReference>
<accession>A0ABQ9D1Z6</accession>
<evidence type="ECO:0000313" key="9">
    <source>
        <dbReference type="Proteomes" id="UP001145742"/>
    </source>
</evidence>
<keyword evidence="6" id="KW-0539">Nucleus</keyword>
<keyword evidence="3" id="KW-0677">Repeat</keyword>
<keyword evidence="9" id="KW-1185">Reference proteome</keyword>
<dbReference type="InterPro" id="IPR036236">
    <property type="entry name" value="Znf_C2H2_sf"/>
</dbReference>
<evidence type="ECO:0000256" key="4">
    <source>
        <dbReference type="ARBA" id="ARBA00022771"/>
    </source>
</evidence>
<evidence type="ECO:0000313" key="8">
    <source>
        <dbReference type="EMBL" id="KAJ7413438.1"/>
    </source>
</evidence>
<organism evidence="8 9">
    <name type="scientific">Willisornis vidua</name>
    <name type="common">Xingu scale-backed antbird</name>
    <dbReference type="NCBI Taxonomy" id="1566151"/>
    <lineage>
        <taxon>Eukaryota</taxon>
        <taxon>Metazoa</taxon>
        <taxon>Chordata</taxon>
        <taxon>Craniata</taxon>
        <taxon>Vertebrata</taxon>
        <taxon>Euteleostomi</taxon>
        <taxon>Archelosauria</taxon>
        <taxon>Archosauria</taxon>
        <taxon>Dinosauria</taxon>
        <taxon>Saurischia</taxon>
        <taxon>Theropoda</taxon>
        <taxon>Coelurosauria</taxon>
        <taxon>Aves</taxon>
        <taxon>Neognathae</taxon>
        <taxon>Neoaves</taxon>
        <taxon>Telluraves</taxon>
        <taxon>Australaves</taxon>
        <taxon>Passeriformes</taxon>
        <taxon>Thamnophilidae</taxon>
        <taxon>Willisornis</taxon>
    </lineage>
</organism>
<feature type="domain" description="C2H2-type" evidence="7">
    <location>
        <begin position="97"/>
        <end position="118"/>
    </location>
</feature>
<name>A0ABQ9D1Z6_9PASS</name>
<dbReference type="PANTHER" id="PTHR23067:SF12">
    <property type="entry name" value="ZINC FINGER PROTEIN 385D"/>
    <property type="match status" value="1"/>
</dbReference>
<comment type="subcellular location">
    <subcellularLocation>
        <location evidence="1">Nucleus</location>
    </subcellularLocation>
</comment>
<evidence type="ECO:0000256" key="3">
    <source>
        <dbReference type="ARBA" id="ARBA00022737"/>
    </source>
</evidence>
<dbReference type="EMBL" id="WHWB01034143">
    <property type="protein sequence ID" value="KAJ7413438.1"/>
    <property type="molecule type" value="Genomic_DNA"/>
</dbReference>
<proteinExistence type="predicted"/>
<dbReference type="SUPFAM" id="SSF57667">
    <property type="entry name" value="beta-beta-alpha zinc fingers"/>
    <property type="match status" value="1"/>
</dbReference>
<evidence type="ECO:0000259" key="7">
    <source>
        <dbReference type="Pfam" id="PF12874"/>
    </source>
</evidence>
<sequence length="173" mass="19106">MLASTLQKGMLKFHTIVAINFYPNPSSDSFNNEYLLRATDTTTGTPAISTTTTVEIRKSSVMTTEITSKVEKIPTTATSSTTCPSVETEEEKAKRLLYCSLCKVAVNSASQLEAHNSGSVEVRKYEKIIDYTGSRVELITAKNHGRNMGCTKDHSNCKIPFLFIIEFPKVTLL</sequence>
<reference evidence="8" key="1">
    <citation type="submission" date="2019-10" db="EMBL/GenBank/DDBJ databases">
        <authorList>
            <person name="Soares A.E.R."/>
            <person name="Aleixo A."/>
            <person name="Schneider P."/>
            <person name="Miyaki C.Y."/>
            <person name="Schneider M.P."/>
            <person name="Mello C."/>
            <person name="Vasconcelos A.T.R."/>
        </authorList>
    </citation>
    <scope>NUCLEOTIDE SEQUENCE</scope>
    <source>
        <tissue evidence="8">Muscle</tissue>
    </source>
</reference>
<evidence type="ECO:0000256" key="2">
    <source>
        <dbReference type="ARBA" id="ARBA00022723"/>
    </source>
</evidence>
<keyword evidence="2" id="KW-0479">Metal-binding</keyword>
<dbReference type="Gene3D" id="3.30.160.60">
    <property type="entry name" value="Classic Zinc Finger"/>
    <property type="match status" value="1"/>
</dbReference>
<evidence type="ECO:0000256" key="6">
    <source>
        <dbReference type="ARBA" id="ARBA00023242"/>
    </source>
</evidence>